<evidence type="ECO:0000256" key="1">
    <source>
        <dbReference type="ARBA" id="ARBA00004141"/>
    </source>
</evidence>
<accession>A0A0R2C1G5</accession>
<protein>
    <recommendedName>
        <fullName evidence="9">Manganese transporter NRAMP</fullName>
    </recommendedName>
</protein>
<keyword evidence="2 6" id="KW-0812">Transmembrane</keyword>
<dbReference type="RefSeq" id="WP_010579532.1">
    <property type="nucleotide sequence ID" value="NZ_AHYZ01000016.1"/>
</dbReference>
<dbReference type="InterPro" id="IPR001046">
    <property type="entry name" value="NRAMP_fam"/>
</dbReference>
<evidence type="ECO:0000256" key="4">
    <source>
        <dbReference type="ARBA" id="ARBA00023136"/>
    </source>
</evidence>
<keyword evidence="8" id="KW-1185">Reference proteome</keyword>
<feature type="transmembrane region" description="Helical" evidence="6">
    <location>
        <begin position="57"/>
        <end position="76"/>
    </location>
</feature>
<sequence>MADKPNKADLNIPDLEQPTHSPRSIAMGAAFLMAMSAVGPGFLTQTATFTGQLGADFGFAILLCIIFDIIVQMNVWRIIVVSGQKAQELANDILPGLGYVLSFLVAVGGLFFNIGNIGGAGLGLNVLFGISPQNGALIAGILAILIFVVKNALTVMDRTVQILAVIVLGILIYVLFIMKIPYGTAIQHTFVPSKVDFYSIVTIVGGTVGGYISFSGGHRILEGGLIGEKNIKYANEGALTGIGIASLVRILLFLACLAVVTTGVKLAASNPAATVFKTAAGSFGYKFFGILLFAAAISSVIGCAFTSVSFLDYAVNKGSSYERIHQAMIVGFIVVSTIIFYFIGSPAQVLVFVGAANGFILPISLAILLIASHHKKIVGDYHHPNWLFYSGWLVVLFMAFASIKTVIGLF</sequence>
<dbReference type="AlphaFoldDB" id="A0A0R2C1G5"/>
<proteinExistence type="predicted"/>
<feature type="transmembrane region" description="Helical" evidence="6">
    <location>
        <begin position="386"/>
        <end position="407"/>
    </location>
</feature>
<dbReference type="PATRIC" id="fig|1133569.4.peg.2098"/>
<dbReference type="GO" id="GO:0005384">
    <property type="term" value="F:manganese ion transmembrane transporter activity"/>
    <property type="evidence" value="ECO:0007669"/>
    <property type="project" value="TreeGrafter"/>
</dbReference>
<dbReference type="STRING" id="1133569.FD21_GL001942"/>
<feature type="transmembrane region" description="Helical" evidence="6">
    <location>
        <begin position="97"/>
        <end position="115"/>
    </location>
</feature>
<evidence type="ECO:0000256" key="2">
    <source>
        <dbReference type="ARBA" id="ARBA00022692"/>
    </source>
</evidence>
<feature type="region of interest" description="Disordered" evidence="5">
    <location>
        <begin position="1"/>
        <end position="20"/>
    </location>
</feature>
<dbReference type="Proteomes" id="UP000051576">
    <property type="component" value="Unassembled WGS sequence"/>
</dbReference>
<dbReference type="eggNOG" id="COG1914">
    <property type="taxonomic scope" value="Bacteria"/>
</dbReference>
<feature type="transmembrane region" description="Helical" evidence="6">
    <location>
        <begin position="160"/>
        <end position="177"/>
    </location>
</feature>
<dbReference type="EMBL" id="AYYX01000073">
    <property type="protein sequence ID" value="KRM84642.1"/>
    <property type="molecule type" value="Genomic_DNA"/>
</dbReference>
<feature type="transmembrane region" description="Helical" evidence="6">
    <location>
        <begin position="135"/>
        <end position="153"/>
    </location>
</feature>
<dbReference type="GO" id="GO:0034755">
    <property type="term" value="P:iron ion transmembrane transport"/>
    <property type="evidence" value="ECO:0007669"/>
    <property type="project" value="TreeGrafter"/>
</dbReference>
<dbReference type="PANTHER" id="PTHR11706:SF2">
    <property type="entry name" value="TRANSPORTER PROTEIN"/>
    <property type="match status" value="1"/>
</dbReference>
<keyword evidence="4 6" id="KW-0472">Membrane</keyword>
<dbReference type="PANTHER" id="PTHR11706">
    <property type="entry name" value="SOLUTE CARRIER PROTEIN FAMILY 11 MEMBER"/>
    <property type="match status" value="1"/>
</dbReference>
<comment type="caution">
    <text evidence="7">The sequence shown here is derived from an EMBL/GenBank/DDBJ whole genome shotgun (WGS) entry which is preliminary data.</text>
</comment>
<feature type="transmembrane region" description="Helical" evidence="6">
    <location>
        <begin position="25"/>
        <end position="45"/>
    </location>
</feature>
<evidence type="ECO:0000313" key="7">
    <source>
        <dbReference type="EMBL" id="KRM84642.1"/>
    </source>
</evidence>
<feature type="transmembrane region" description="Helical" evidence="6">
    <location>
        <begin position="327"/>
        <end position="343"/>
    </location>
</feature>
<keyword evidence="3 6" id="KW-1133">Transmembrane helix</keyword>
<dbReference type="Pfam" id="PF01566">
    <property type="entry name" value="Nramp"/>
    <property type="match status" value="1"/>
</dbReference>
<feature type="transmembrane region" description="Helical" evidence="6">
    <location>
        <begin position="238"/>
        <end position="267"/>
    </location>
</feature>
<feature type="transmembrane region" description="Helical" evidence="6">
    <location>
        <begin position="349"/>
        <end position="374"/>
    </location>
</feature>
<gene>
    <name evidence="7" type="ORF">FD21_GL001942</name>
</gene>
<name>A0A0R2C1G5_9LACO</name>
<comment type="subcellular location">
    <subcellularLocation>
        <location evidence="1">Membrane</location>
        <topology evidence="1">Multi-pass membrane protein</topology>
    </subcellularLocation>
</comment>
<organism evidence="7 8">
    <name type="scientific">Liquorilactobacillus vini DSM 20605</name>
    <dbReference type="NCBI Taxonomy" id="1133569"/>
    <lineage>
        <taxon>Bacteria</taxon>
        <taxon>Bacillati</taxon>
        <taxon>Bacillota</taxon>
        <taxon>Bacilli</taxon>
        <taxon>Lactobacillales</taxon>
        <taxon>Lactobacillaceae</taxon>
        <taxon>Liquorilactobacillus</taxon>
    </lineage>
</organism>
<reference evidence="7 8" key="1">
    <citation type="journal article" date="2015" name="Genome Announc.">
        <title>Expanding the biotechnology potential of lactobacilli through comparative genomics of 213 strains and associated genera.</title>
        <authorList>
            <person name="Sun Z."/>
            <person name="Harris H.M."/>
            <person name="McCann A."/>
            <person name="Guo C."/>
            <person name="Argimon S."/>
            <person name="Zhang W."/>
            <person name="Yang X."/>
            <person name="Jeffery I.B."/>
            <person name="Cooney J.C."/>
            <person name="Kagawa T.F."/>
            <person name="Liu W."/>
            <person name="Song Y."/>
            <person name="Salvetti E."/>
            <person name="Wrobel A."/>
            <person name="Rasinkangas P."/>
            <person name="Parkhill J."/>
            <person name="Rea M.C."/>
            <person name="O'Sullivan O."/>
            <person name="Ritari J."/>
            <person name="Douillard F.P."/>
            <person name="Paul Ross R."/>
            <person name="Yang R."/>
            <person name="Briner A.E."/>
            <person name="Felis G.E."/>
            <person name="de Vos W.M."/>
            <person name="Barrangou R."/>
            <person name="Klaenhammer T.R."/>
            <person name="Caufield P.W."/>
            <person name="Cui Y."/>
            <person name="Zhang H."/>
            <person name="O'Toole P.W."/>
        </authorList>
    </citation>
    <scope>NUCLEOTIDE SEQUENCE [LARGE SCALE GENOMIC DNA]</scope>
    <source>
        <strain evidence="7 8">DSM 20605</strain>
    </source>
</reference>
<dbReference type="GO" id="GO:0005886">
    <property type="term" value="C:plasma membrane"/>
    <property type="evidence" value="ECO:0007669"/>
    <property type="project" value="TreeGrafter"/>
</dbReference>
<dbReference type="GO" id="GO:0015086">
    <property type="term" value="F:cadmium ion transmembrane transporter activity"/>
    <property type="evidence" value="ECO:0007669"/>
    <property type="project" value="TreeGrafter"/>
</dbReference>
<evidence type="ECO:0000256" key="5">
    <source>
        <dbReference type="SAM" id="MobiDB-lite"/>
    </source>
</evidence>
<feature type="transmembrane region" description="Helical" evidence="6">
    <location>
        <begin position="197"/>
        <end position="217"/>
    </location>
</feature>
<evidence type="ECO:0000256" key="6">
    <source>
        <dbReference type="SAM" id="Phobius"/>
    </source>
</evidence>
<evidence type="ECO:0000256" key="3">
    <source>
        <dbReference type="ARBA" id="ARBA00022989"/>
    </source>
</evidence>
<evidence type="ECO:0008006" key="9">
    <source>
        <dbReference type="Google" id="ProtNLM"/>
    </source>
</evidence>
<evidence type="ECO:0000313" key="8">
    <source>
        <dbReference type="Proteomes" id="UP000051576"/>
    </source>
</evidence>
<feature type="transmembrane region" description="Helical" evidence="6">
    <location>
        <begin position="287"/>
        <end position="315"/>
    </location>
</feature>